<evidence type="ECO:0000313" key="1">
    <source>
        <dbReference type="EMBL" id="WWP19424.1"/>
    </source>
</evidence>
<dbReference type="RefSeq" id="WP_338706895.1">
    <property type="nucleotide sequence ID" value="NZ_CP145892.1"/>
</dbReference>
<sequence length="55" mass="6193">MRQSAKETRARTEPLLLPGNLYESLHLARSAAEYVATIWALQDSDKGKQSHLPRS</sequence>
<accession>A0ABD8APF6</accession>
<dbReference type="AlphaFoldDB" id="A0ABD8APF6"/>
<protein>
    <submittedName>
        <fullName evidence="1">Uncharacterized protein</fullName>
    </submittedName>
</protein>
<name>A0ABD8APF6_PAEAM</name>
<gene>
    <name evidence="1" type="ORF">V6668_23495</name>
</gene>
<proteinExistence type="predicted"/>
<dbReference type="Proteomes" id="UP001364764">
    <property type="component" value="Chromosome"/>
</dbReference>
<organism evidence="1 2">
    <name type="scientific">Paenibacillus amylolyticus</name>
    <dbReference type="NCBI Taxonomy" id="1451"/>
    <lineage>
        <taxon>Bacteria</taxon>
        <taxon>Bacillati</taxon>
        <taxon>Bacillota</taxon>
        <taxon>Bacilli</taxon>
        <taxon>Bacillales</taxon>
        <taxon>Paenibacillaceae</taxon>
        <taxon>Paenibacillus</taxon>
    </lineage>
</organism>
<evidence type="ECO:0000313" key="2">
    <source>
        <dbReference type="Proteomes" id="UP001364764"/>
    </source>
</evidence>
<dbReference type="GeneID" id="93478498"/>
<reference evidence="1 2" key="1">
    <citation type="submission" date="2024-02" db="EMBL/GenBank/DDBJ databases">
        <title>Complete sequences of two Paenibacillus sp. strains and one Lysinibacillus strain isolated from the environment on STAA medium highlight biotechnological potential.</title>
        <authorList>
            <person name="Attere S.A."/>
            <person name="Piche L.C."/>
            <person name="Intertaglia L."/>
            <person name="Lami R."/>
            <person name="Charette S.J."/>
            <person name="Vincent A.T."/>
        </authorList>
    </citation>
    <scope>NUCLEOTIDE SEQUENCE [LARGE SCALE GENOMIC DNA]</scope>
    <source>
        <strain evidence="1 2">Y5S-7</strain>
    </source>
</reference>
<dbReference type="EMBL" id="CP145892">
    <property type="protein sequence ID" value="WWP19424.1"/>
    <property type="molecule type" value="Genomic_DNA"/>
</dbReference>